<dbReference type="InterPro" id="IPR016208">
    <property type="entry name" value="Ald_Oxase/xanthine_DH-like"/>
</dbReference>
<dbReference type="Pfam" id="PF01315">
    <property type="entry name" value="Ald_Xan_dh_C"/>
    <property type="match status" value="1"/>
</dbReference>
<evidence type="ECO:0000256" key="4">
    <source>
        <dbReference type="ARBA" id="ARBA00022505"/>
    </source>
</evidence>
<evidence type="ECO:0000313" key="17">
    <source>
        <dbReference type="Proteomes" id="UP000075606"/>
    </source>
</evidence>
<protein>
    <submittedName>
        <fullName evidence="16">Xanthine dehydrogenase</fullName>
    </submittedName>
</protein>
<name>A0A150X4P8_9BACT</name>
<keyword evidence="5" id="KW-0285">Flavoprotein</keyword>
<keyword evidence="10" id="KW-0408">Iron</keyword>
<dbReference type="Gene3D" id="3.90.1170.50">
    <property type="entry name" value="Aldehyde oxidase/xanthine dehydrogenase, a/b hammerhead"/>
    <property type="match status" value="1"/>
</dbReference>
<reference evidence="16 17" key="1">
    <citation type="submission" date="2016-01" db="EMBL/GenBank/DDBJ databases">
        <title>Genome sequencing of Roseivirga spongicola UST030701-084.</title>
        <authorList>
            <person name="Selvaratnam C."/>
            <person name="Thevarajoo S."/>
            <person name="Goh K.M."/>
            <person name="Ee R."/>
            <person name="Chan K.-G."/>
            <person name="Chong C.S."/>
        </authorList>
    </citation>
    <scope>NUCLEOTIDE SEQUENCE [LARGE SCALE GENOMIC DNA]</scope>
    <source>
        <strain evidence="16 17">UST030701-084</strain>
    </source>
</reference>
<evidence type="ECO:0000256" key="5">
    <source>
        <dbReference type="ARBA" id="ARBA00022630"/>
    </source>
</evidence>
<dbReference type="PROSITE" id="PS00197">
    <property type="entry name" value="2FE2S_FER_1"/>
    <property type="match status" value="1"/>
</dbReference>
<dbReference type="SUPFAM" id="SSF56176">
    <property type="entry name" value="FAD-binding/transporter-associated domain-like"/>
    <property type="match status" value="1"/>
</dbReference>
<dbReference type="Pfam" id="PF01799">
    <property type="entry name" value="Fer2_2"/>
    <property type="match status" value="1"/>
</dbReference>
<evidence type="ECO:0000256" key="6">
    <source>
        <dbReference type="ARBA" id="ARBA00022714"/>
    </source>
</evidence>
<dbReference type="Pfam" id="PF00111">
    <property type="entry name" value="Fer2"/>
    <property type="match status" value="1"/>
</dbReference>
<proteinExistence type="inferred from homology"/>
<dbReference type="Gene3D" id="3.30.390.50">
    <property type="entry name" value="CO dehydrogenase flavoprotein, C-terminal domain"/>
    <property type="match status" value="1"/>
</dbReference>
<keyword evidence="9" id="KW-0560">Oxidoreductase</keyword>
<keyword evidence="17" id="KW-1185">Reference proteome</keyword>
<dbReference type="EMBL" id="LRPC01000028">
    <property type="protein sequence ID" value="KYG73582.1"/>
    <property type="molecule type" value="Genomic_DNA"/>
</dbReference>
<evidence type="ECO:0000256" key="13">
    <source>
        <dbReference type="ARBA" id="ARBA00053029"/>
    </source>
</evidence>
<dbReference type="InterPro" id="IPR001041">
    <property type="entry name" value="2Fe-2S_ferredoxin-type"/>
</dbReference>
<dbReference type="InterPro" id="IPR036010">
    <property type="entry name" value="2Fe-2S_ferredoxin-like_sf"/>
</dbReference>
<dbReference type="InterPro" id="IPR006058">
    <property type="entry name" value="2Fe2S_fd_BS"/>
</dbReference>
<comment type="cofactor">
    <cofactor evidence="1">
        <name>Mo-molybdopterin</name>
        <dbReference type="ChEBI" id="CHEBI:71302"/>
    </cofactor>
</comment>
<dbReference type="Proteomes" id="UP000075606">
    <property type="component" value="Unassembled WGS sequence"/>
</dbReference>
<dbReference type="InterPro" id="IPR037165">
    <property type="entry name" value="AldOxase/xan_DH_Mopterin-bd_sf"/>
</dbReference>
<evidence type="ECO:0000256" key="10">
    <source>
        <dbReference type="ARBA" id="ARBA00023004"/>
    </source>
</evidence>
<dbReference type="RefSeq" id="WP_068222051.1">
    <property type="nucleotide sequence ID" value="NZ_CP139724.1"/>
</dbReference>
<comment type="similarity">
    <text evidence="3">Belongs to the xanthine dehydrogenase family.</text>
</comment>
<dbReference type="GO" id="GO:0016491">
    <property type="term" value="F:oxidoreductase activity"/>
    <property type="evidence" value="ECO:0007669"/>
    <property type="project" value="UniProtKB-KW"/>
</dbReference>
<accession>A0A150X4P8</accession>
<dbReference type="PIRSF" id="PIRSF000127">
    <property type="entry name" value="Xanthine_DH"/>
    <property type="match status" value="1"/>
</dbReference>
<keyword evidence="8" id="KW-0274">FAD</keyword>
<dbReference type="InterPro" id="IPR016166">
    <property type="entry name" value="FAD-bd_PCMH"/>
</dbReference>
<dbReference type="InterPro" id="IPR016167">
    <property type="entry name" value="FAD-bd_PCMH_sub1"/>
</dbReference>
<dbReference type="InterPro" id="IPR012675">
    <property type="entry name" value="Beta-grasp_dom_sf"/>
</dbReference>
<evidence type="ECO:0000313" key="16">
    <source>
        <dbReference type="EMBL" id="KYG73582.1"/>
    </source>
</evidence>
<dbReference type="SUPFAM" id="SSF47741">
    <property type="entry name" value="CO dehydrogenase ISP C-domain like"/>
    <property type="match status" value="1"/>
</dbReference>
<comment type="cofactor">
    <cofactor evidence="12">
        <name>[2Fe-2S] cluster</name>
        <dbReference type="ChEBI" id="CHEBI:190135"/>
    </cofactor>
</comment>
<keyword evidence="7" id="KW-0479">Metal-binding</keyword>
<dbReference type="InterPro" id="IPR002888">
    <property type="entry name" value="2Fe-2S-bd"/>
</dbReference>
<evidence type="ECO:0000256" key="9">
    <source>
        <dbReference type="ARBA" id="ARBA00023002"/>
    </source>
</evidence>
<evidence type="ECO:0000256" key="2">
    <source>
        <dbReference type="ARBA" id="ARBA00001974"/>
    </source>
</evidence>
<dbReference type="SUPFAM" id="SSF54292">
    <property type="entry name" value="2Fe-2S ferredoxin-like"/>
    <property type="match status" value="1"/>
</dbReference>
<evidence type="ECO:0000259" key="14">
    <source>
        <dbReference type="PROSITE" id="PS51085"/>
    </source>
</evidence>
<dbReference type="SUPFAM" id="SSF54665">
    <property type="entry name" value="CO dehydrogenase molybdoprotein N-domain-like"/>
    <property type="match status" value="1"/>
</dbReference>
<comment type="caution">
    <text evidence="16">The sequence shown here is derived from an EMBL/GenBank/DDBJ whole genome shotgun (WGS) entry which is preliminary data.</text>
</comment>
<dbReference type="GO" id="GO:0071949">
    <property type="term" value="F:FAD binding"/>
    <property type="evidence" value="ECO:0007669"/>
    <property type="project" value="InterPro"/>
</dbReference>
<organism evidence="16 17">
    <name type="scientific">Roseivirga spongicola</name>
    <dbReference type="NCBI Taxonomy" id="333140"/>
    <lineage>
        <taxon>Bacteria</taxon>
        <taxon>Pseudomonadati</taxon>
        <taxon>Bacteroidota</taxon>
        <taxon>Cytophagia</taxon>
        <taxon>Cytophagales</taxon>
        <taxon>Roseivirgaceae</taxon>
        <taxon>Roseivirga</taxon>
    </lineage>
</organism>
<gene>
    <name evidence="16" type="ORF">AWW68_12895</name>
</gene>
<dbReference type="InterPro" id="IPR005107">
    <property type="entry name" value="CO_DH_flav_C"/>
</dbReference>
<dbReference type="PANTHER" id="PTHR11908">
    <property type="entry name" value="XANTHINE DEHYDROGENASE"/>
    <property type="match status" value="1"/>
</dbReference>
<dbReference type="FunFam" id="3.10.20.30:FF:000015">
    <property type="entry name" value="Aldehyde oxidase 1"/>
    <property type="match status" value="1"/>
</dbReference>
<keyword evidence="11" id="KW-0411">Iron-sulfur</keyword>
<feature type="domain" description="FAD-binding PCMH-type" evidence="15">
    <location>
        <begin position="283"/>
        <end position="489"/>
    </location>
</feature>
<dbReference type="InterPro" id="IPR008274">
    <property type="entry name" value="AldOxase/xan_DH_MoCoBD1"/>
</dbReference>
<evidence type="ECO:0000256" key="1">
    <source>
        <dbReference type="ARBA" id="ARBA00001924"/>
    </source>
</evidence>
<dbReference type="PANTHER" id="PTHR11908:SF132">
    <property type="entry name" value="ALDEHYDE OXIDASE 1-RELATED"/>
    <property type="match status" value="1"/>
</dbReference>
<dbReference type="SUPFAM" id="SSF55447">
    <property type="entry name" value="CO dehydrogenase flavoprotein C-terminal domain-like"/>
    <property type="match status" value="1"/>
</dbReference>
<dbReference type="SUPFAM" id="SSF56003">
    <property type="entry name" value="Molybdenum cofactor-binding domain"/>
    <property type="match status" value="1"/>
</dbReference>
<dbReference type="Pfam" id="PF03450">
    <property type="entry name" value="CO_deh_flav_C"/>
    <property type="match status" value="1"/>
</dbReference>
<dbReference type="InterPro" id="IPR036318">
    <property type="entry name" value="FAD-bd_PCMH-like_sf"/>
</dbReference>
<dbReference type="FunFam" id="3.30.365.10:FF:000001">
    <property type="entry name" value="Xanthine dehydrogenase oxidase"/>
    <property type="match status" value="1"/>
</dbReference>
<evidence type="ECO:0000256" key="7">
    <source>
        <dbReference type="ARBA" id="ARBA00022723"/>
    </source>
</evidence>
<sequence>MSNQVSFFLNGQQVVLEDPSPKLLLIDFLRSPEIGLTGAKKGCGQGGCGACTVIMSSWNKEKKEVEHKSINSCLRPVCSLGGLSITTVEGTGGTKRPENKHLTFTLPASRGVAPGAIQPTDHWNESKSNLLEHQEKKKSLVRSSLEKIRDAKGLEHVLVGDENLHEIHEGMNPVAHRLAINNGSQCGYCTVGFVMNMSAFLAQNPSPTKQQIEEAFDGNICRCTGYRAILTGMKTFASDWTEEDEKERMKCLTEDKCDQVLVHDQVKIPFPEAAKAPLPDTKILESQCDWVTPRTLDELKRIMRKNPGETTRIVFGNTSFGIYADEYPQVKLMVDIKLIEELKGIKQTKDGISFGATTTYSELFDFLENLNPEPTSRLGASLYMVHRTAGMIVRNAASVAGNTMLVLKHLMQGEPFPSDLFTALDGNDATITYLKVSTGRTTEDHVDELVRKLRRTPSLADDIIILRYFIPQGKGEEVVLSQKVSIREVNSHSIVNSTIRLELGKDLKVDEASIVFGGIAPITWHARNSERWLKGKKLSLDLLPRLLGIVRREVIKELAYWEEKGRSNGLPSEGFTDEYRVKLAMSYIYKAIVRAIVEKKPKEIPENISSAAKIDWGNWGVSKGTQHYTIQDFKAPVSQPYIKLMAFHQAMGEVHYTHEIELPPIGQNGAFIQSQRTLALYHFINPETKAQIDRDQLADYLEDKFEGFYALINHEDIPPGGVNLQGMGADQPIFAVDQILYPGQAIAMVIAESEQLAIEIAEFASSNCLAYKPINWQKGWEKPIMSIDEAIEKESIFPDCPKSSPFVTHIWKITRPGTELYWTNENKKPLDKKPVKRKTKVDGNNCLVIENTQVSGEQIHFYMETQSCVAIPEDDNQILIHPSSQSPMEMHQTAAISLAAEHNKVNIDVRQLGGGYGGKTEQAKFVIGPVAVAAKALNIPIRMALKREHDTAMIGKRHGYYGQYQIAVDQGDIREEDKGIIRGLLVKLWGDGGAFYDCSFVVSNCIQLRLDNAYLIKNFESQLDVCRTNKAPNTAMRAFGDIQGKLILENAVDDAAFSVGMDPYDLRLKNMYQRGDVTPFGQALSYCYMRDVWKYIEEKSDYRARVKKVEEFNKNNKWKKRGIYAIPVKYGSGYNLVMLEQAAAIVSIYSGDGSISINQGGVDMGQGMMTKVEQIASYILNVPMELIQIHKPSTKVIPNPSSTGGSTGTAYNGEAVKQACEKMRQRLMEFGQKLLKENGEDWCKAQGIDYWNYGKEGWSANVIRPNVDKHPRLIWQNLVGLAYQYRIDLIAAFTAPIPGGTTPVPAMTFKPIDQQKEIPGIELAPVQSTAGVVDSFVGWTFSAACSEVEVDVLTGEVKILKSDIVFDMGWSLNPAIDIGQVEGAFVQGVGYVTTEKLVFQPDGEEVGRLNTLNTWRYKPPAVTSIPLEMNTYLYPRNNSSEVPENPNELMSSKEVGEPPLVLASSVFFAIKAAVRASRLERGHSGLFKLDAPATVQEVNLALDVTDRDLKSI</sequence>
<dbReference type="InterPro" id="IPR036683">
    <property type="entry name" value="CO_DH_flav_C_dom_sf"/>
</dbReference>
<dbReference type="InterPro" id="IPR000674">
    <property type="entry name" value="Ald_Oxase/Xan_DH_a/b"/>
</dbReference>
<evidence type="ECO:0000256" key="11">
    <source>
        <dbReference type="ARBA" id="ARBA00023014"/>
    </source>
</evidence>
<evidence type="ECO:0000256" key="8">
    <source>
        <dbReference type="ARBA" id="ARBA00022827"/>
    </source>
</evidence>
<dbReference type="Pfam" id="PF02738">
    <property type="entry name" value="MoCoBD_1"/>
    <property type="match status" value="1"/>
</dbReference>
<dbReference type="Pfam" id="PF20256">
    <property type="entry name" value="MoCoBD_2"/>
    <property type="match status" value="1"/>
</dbReference>
<dbReference type="Gene3D" id="3.30.465.10">
    <property type="match status" value="1"/>
</dbReference>
<dbReference type="STRING" id="333140.AWW68_12895"/>
<dbReference type="InterPro" id="IPR036884">
    <property type="entry name" value="2Fe-2S-bd_dom_sf"/>
</dbReference>
<dbReference type="Gene3D" id="1.10.150.120">
    <property type="entry name" value="[2Fe-2S]-binding domain"/>
    <property type="match status" value="1"/>
</dbReference>
<keyword evidence="6" id="KW-0001">2Fe-2S</keyword>
<dbReference type="PROSITE" id="PS51387">
    <property type="entry name" value="FAD_PCMH"/>
    <property type="match status" value="1"/>
</dbReference>
<dbReference type="InterPro" id="IPR046867">
    <property type="entry name" value="AldOxase/xan_DH_MoCoBD2"/>
</dbReference>
<keyword evidence="4" id="KW-0500">Molybdenum</keyword>
<dbReference type="GO" id="GO:0051537">
    <property type="term" value="F:2 iron, 2 sulfur cluster binding"/>
    <property type="evidence" value="ECO:0007669"/>
    <property type="project" value="UniProtKB-KW"/>
</dbReference>
<dbReference type="Gene3D" id="3.30.365.10">
    <property type="entry name" value="Aldehyde oxidase/xanthine dehydrogenase, molybdopterin binding domain"/>
    <property type="match status" value="4"/>
</dbReference>
<dbReference type="Pfam" id="PF00941">
    <property type="entry name" value="FAD_binding_5"/>
    <property type="match status" value="1"/>
</dbReference>
<dbReference type="GO" id="GO:0005506">
    <property type="term" value="F:iron ion binding"/>
    <property type="evidence" value="ECO:0007669"/>
    <property type="project" value="InterPro"/>
</dbReference>
<dbReference type="InterPro" id="IPR036856">
    <property type="entry name" value="Ald_Oxase/Xan_DH_a/b_sf"/>
</dbReference>
<comment type="cofactor">
    <cofactor evidence="13">
        <name>Mo-molybdopterin cytosine dinucleotide</name>
        <dbReference type="ChEBI" id="CHEBI:71308"/>
    </cofactor>
</comment>
<dbReference type="Gene3D" id="3.30.43.10">
    <property type="entry name" value="Uridine Diphospho-n-acetylenolpyruvylglucosamine Reductase, domain 2"/>
    <property type="match status" value="1"/>
</dbReference>
<evidence type="ECO:0000256" key="12">
    <source>
        <dbReference type="ARBA" id="ARBA00034078"/>
    </source>
</evidence>
<dbReference type="InterPro" id="IPR002346">
    <property type="entry name" value="Mopterin_DH_FAD-bd"/>
</dbReference>
<dbReference type="InterPro" id="IPR016169">
    <property type="entry name" value="FAD-bd_PCMH_sub2"/>
</dbReference>
<feature type="domain" description="2Fe-2S ferredoxin-type" evidence="14">
    <location>
        <begin position="3"/>
        <end position="91"/>
    </location>
</feature>
<dbReference type="OrthoDB" id="9759099at2"/>
<dbReference type="Gene3D" id="3.10.20.30">
    <property type="match status" value="1"/>
</dbReference>
<comment type="cofactor">
    <cofactor evidence="2">
        <name>FAD</name>
        <dbReference type="ChEBI" id="CHEBI:57692"/>
    </cofactor>
</comment>
<evidence type="ECO:0000256" key="3">
    <source>
        <dbReference type="ARBA" id="ARBA00006849"/>
    </source>
</evidence>
<evidence type="ECO:0000259" key="15">
    <source>
        <dbReference type="PROSITE" id="PS51387"/>
    </source>
</evidence>
<dbReference type="PROSITE" id="PS51085">
    <property type="entry name" value="2FE2S_FER_2"/>
    <property type="match status" value="1"/>
</dbReference>